<dbReference type="Proteomes" id="UP000671913">
    <property type="component" value="Chromosome"/>
</dbReference>
<comment type="function">
    <text evidence="6 8">This protein binds to the 23S rRNA, and is important in its secondary structure. It is located near the subunit interface in the base of the L7/L12 stalk, and near the tRNA binding site of the peptidyltransferase center.</text>
</comment>
<keyword evidence="2 6" id="KW-0699">rRNA-binding</keyword>
<comment type="subunit">
    <text evidence="6">Part of the 50S ribosomal subunit.</text>
</comment>
<evidence type="ECO:0000256" key="1">
    <source>
        <dbReference type="ARBA" id="ARBA00009356"/>
    </source>
</evidence>
<feature type="domain" description="Large ribosomal subunit protein uL6 alpha-beta" evidence="9">
    <location>
        <begin position="91"/>
        <end position="165"/>
    </location>
</feature>
<evidence type="ECO:0000256" key="3">
    <source>
        <dbReference type="ARBA" id="ARBA00022884"/>
    </source>
</evidence>
<organism evidence="10 11">
    <name type="scientific">Aceticella autotrophica</name>
    <dbReference type="NCBI Taxonomy" id="2755338"/>
    <lineage>
        <taxon>Bacteria</taxon>
        <taxon>Bacillati</taxon>
        <taxon>Bacillota</taxon>
        <taxon>Clostridia</taxon>
        <taxon>Thermoanaerobacterales</taxon>
        <taxon>Thermoanaerobacteraceae</taxon>
        <taxon>Aceticella</taxon>
    </lineage>
</organism>
<proteinExistence type="inferred from homology"/>
<dbReference type="Gene3D" id="3.90.930.12">
    <property type="entry name" value="Ribosomal protein L6, alpha-beta domain"/>
    <property type="match status" value="2"/>
</dbReference>
<evidence type="ECO:0000256" key="8">
    <source>
        <dbReference type="RuleBase" id="RU003870"/>
    </source>
</evidence>
<reference evidence="10" key="1">
    <citation type="submission" date="2020-08" db="EMBL/GenBank/DDBJ databases">
        <title>Genomic insights into the carbon and energy metabolism of the first obligate autotrophic acetogenic bacterium Aceticella autotrophica gen. nov., sp. nov.</title>
        <authorList>
            <person name="Toshchakov S.V."/>
            <person name="Elcheninov A.G."/>
            <person name="Kublanov I.V."/>
            <person name="Frolov E.N."/>
            <person name="Lebedinsky A.V."/>
        </authorList>
    </citation>
    <scope>NUCLEOTIDE SEQUENCE</scope>
    <source>
        <strain evidence="10">3443-3Ac</strain>
    </source>
</reference>
<evidence type="ECO:0000313" key="11">
    <source>
        <dbReference type="Proteomes" id="UP000671913"/>
    </source>
</evidence>
<keyword evidence="3 6" id="KW-0694">RNA-binding</keyword>
<dbReference type="EMBL" id="CP060096">
    <property type="protein sequence ID" value="QSZ27145.1"/>
    <property type="molecule type" value="Genomic_DNA"/>
</dbReference>
<dbReference type="InterPro" id="IPR000702">
    <property type="entry name" value="Ribosomal_uL6-like"/>
</dbReference>
<name>A0A975GAD1_9THEO</name>
<accession>A0A975GAD1</accession>
<evidence type="ECO:0000256" key="6">
    <source>
        <dbReference type="HAMAP-Rule" id="MF_01365"/>
    </source>
</evidence>
<evidence type="ECO:0000256" key="7">
    <source>
        <dbReference type="RuleBase" id="RU003869"/>
    </source>
</evidence>
<dbReference type="PROSITE" id="PS00525">
    <property type="entry name" value="RIBOSOMAL_L6_1"/>
    <property type="match status" value="1"/>
</dbReference>
<dbReference type="HAMAP" id="MF_01365_B">
    <property type="entry name" value="Ribosomal_uL6_B"/>
    <property type="match status" value="1"/>
</dbReference>
<dbReference type="Pfam" id="PF00347">
    <property type="entry name" value="Ribosomal_L6"/>
    <property type="match status" value="2"/>
</dbReference>
<dbReference type="GO" id="GO:0022625">
    <property type="term" value="C:cytosolic large ribosomal subunit"/>
    <property type="evidence" value="ECO:0007669"/>
    <property type="project" value="UniProtKB-UniRule"/>
</dbReference>
<dbReference type="SUPFAM" id="SSF56053">
    <property type="entry name" value="Ribosomal protein L6"/>
    <property type="match status" value="2"/>
</dbReference>
<dbReference type="AlphaFoldDB" id="A0A975GAD1"/>
<sequence length="180" mass="19776">MSRIGRLPIEIPKGVTVTVNDDNLVIVKGPKGTLEKKFSKLIDIIVEDNNVMIKRKSDSKQERALHGTTRALIANMITGVSSGYEKILEIVGVGYRVAKQGKKIVLTVGYSHPVEVEEENGIEFAVDGTNKIIVKGTDKQQVGQIAAKIRSIREPDAYKGKGIRYAGEYVRLKEGKTGKK</sequence>
<dbReference type="InterPro" id="IPR036789">
    <property type="entry name" value="Ribosomal_uL6-like_a/b-dom_sf"/>
</dbReference>
<keyword evidence="11" id="KW-1185">Reference proteome</keyword>
<comment type="similarity">
    <text evidence="1 6 7">Belongs to the universal ribosomal protein uL6 family.</text>
</comment>
<protein>
    <recommendedName>
        <fullName evidence="6">Large ribosomal subunit protein uL6</fullName>
    </recommendedName>
</protein>
<evidence type="ECO:0000256" key="2">
    <source>
        <dbReference type="ARBA" id="ARBA00022730"/>
    </source>
</evidence>
<dbReference type="GO" id="GO:0019843">
    <property type="term" value="F:rRNA binding"/>
    <property type="evidence" value="ECO:0007669"/>
    <property type="project" value="UniProtKB-UniRule"/>
</dbReference>
<evidence type="ECO:0000256" key="5">
    <source>
        <dbReference type="ARBA" id="ARBA00023274"/>
    </source>
</evidence>
<dbReference type="GO" id="GO:0002181">
    <property type="term" value="P:cytoplasmic translation"/>
    <property type="evidence" value="ECO:0007669"/>
    <property type="project" value="TreeGrafter"/>
</dbReference>
<dbReference type="PIRSF" id="PIRSF002162">
    <property type="entry name" value="Ribosomal_L6"/>
    <property type="match status" value="1"/>
</dbReference>
<gene>
    <name evidence="6 10" type="primary">rplF</name>
    <name evidence="10" type="ORF">ACETAC_09895</name>
</gene>
<dbReference type="PANTHER" id="PTHR11655">
    <property type="entry name" value="60S/50S RIBOSOMAL PROTEIN L6/L9"/>
    <property type="match status" value="1"/>
</dbReference>
<evidence type="ECO:0000256" key="4">
    <source>
        <dbReference type="ARBA" id="ARBA00022980"/>
    </source>
</evidence>
<dbReference type="InterPro" id="IPR002358">
    <property type="entry name" value="Ribosomal_uL6_CS"/>
</dbReference>
<dbReference type="NCBIfam" id="TIGR03654">
    <property type="entry name" value="L6_bact"/>
    <property type="match status" value="1"/>
</dbReference>
<feature type="domain" description="Large ribosomal subunit protein uL6 alpha-beta" evidence="9">
    <location>
        <begin position="11"/>
        <end position="83"/>
    </location>
</feature>
<dbReference type="FunFam" id="3.90.930.12:FF:000002">
    <property type="entry name" value="50S ribosomal protein L6"/>
    <property type="match status" value="1"/>
</dbReference>
<dbReference type="KEGG" id="aaut:ACETAC_09895"/>
<dbReference type="PANTHER" id="PTHR11655:SF14">
    <property type="entry name" value="LARGE RIBOSOMAL SUBUNIT PROTEIN UL6M"/>
    <property type="match status" value="1"/>
</dbReference>
<keyword evidence="4 6" id="KW-0689">Ribosomal protein</keyword>
<evidence type="ECO:0000259" key="9">
    <source>
        <dbReference type="Pfam" id="PF00347"/>
    </source>
</evidence>
<dbReference type="InterPro" id="IPR020040">
    <property type="entry name" value="Ribosomal_uL6_a/b-dom"/>
</dbReference>
<dbReference type="RefSeq" id="WP_284679834.1">
    <property type="nucleotide sequence ID" value="NZ_CP060096.1"/>
</dbReference>
<dbReference type="InterPro" id="IPR019906">
    <property type="entry name" value="Ribosomal_uL6_bac-type"/>
</dbReference>
<dbReference type="FunFam" id="3.90.930.12:FF:000001">
    <property type="entry name" value="50S ribosomal protein L6"/>
    <property type="match status" value="1"/>
</dbReference>
<dbReference type="PRINTS" id="PR00059">
    <property type="entry name" value="RIBOSOMALL6"/>
</dbReference>
<keyword evidence="5 6" id="KW-0687">Ribonucleoprotein</keyword>
<evidence type="ECO:0000313" key="10">
    <source>
        <dbReference type="EMBL" id="QSZ27145.1"/>
    </source>
</evidence>
<dbReference type="GO" id="GO:0003735">
    <property type="term" value="F:structural constituent of ribosome"/>
    <property type="evidence" value="ECO:0007669"/>
    <property type="project" value="UniProtKB-UniRule"/>
</dbReference>